<dbReference type="PANTHER" id="PTHR36681:SF3">
    <property type="entry name" value="NUCLEAR GTPASE, GERMINAL CENTER-ASSOCIATED, TANDEM DUPLICATE 3"/>
    <property type="match status" value="1"/>
</dbReference>
<evidence type="ECO:0000313" key="4">
    <source>
        <dbReference type="EMBL" id="CAJ2506164.1"/>
    </source>
</evidence>
<dbReference type="EMBL" id="CAUWAG010000008">
    <property type="protein sequence ID" value="CAJ2506164.1"/>
    <property type="molecule type" value="Genomic_DNA"/>
</dbReference>
<dbReference type="SUPFAM" id="SSF52540">
    <property type="entry name" value="P-loop containing nucleoside triphosphate hydrolases"/>
    <property type="match status" value="1"/>
</dbReference>
<evidence type="ECO:0000259" key="2">
    <source>
        <dbReference type="Pfam" id="PF00350"/>
    </source>
</evidence>
<dbReference type="InterPro" id="IPR056024">
    <property type="entry name" value="DUF7605"/>
</dbReference>
<dbReference type="Pfam" id="PF00350">
    <property type="entry name" value="Dynamin_N"/>
    <property type="match status" value="1"/>
</dbReference>
<dbReference type="Gene3D" id="3.40.50.300">
    <property type="entry name" value="P-loop containing nucleotide triphosphate hydrolases"/>
    <property type="match status" value="2"/>
</dbReference>
<dbReference type="Pfam" id="PF24564">
    <property type="entry name" value="DUF7605"/>
    <property type="match status" value="1"/>
</dbReference>
<comment type="caution">
    <text evidence="4">The sequence shown here is derived from an EMBL/GenBank/DDBJ whole genome shotgun (WGS) entry which is preliminary data.</text>
</comment>
<protein>
    <submittedName>
        <fullName evidence="4">Uu.00g002940.m01.CDS01</fullName>
    </submittedName>
</protein>
<feature type="domain" description="DUF7605" evidence="3">
    <location>
        <begin position="739"/>
        <end position="899"/>
    </location>
</feature>
<keyword evidence="5" id="KW-1185">Reference proteome</keyword>
<name>A0AAI8YG89_9PEZI</name>
<feature type="domain" description="Dynamin N-terminal" evidence="2">
    <location>
        <begin position="114"/>
        <end position="367"/>
    </location>
</feature>
<evidence type="ECO:0000259" key="3">
    <source>
        <dbReference type="Pfam" id="PF24564"/>
    </source>
</evidence>
<evidence type="ECO:0000256" key="1">
    <source>
        <dbReference type="SAM" id="MobiDB-lite"/>
    </source>
</evidence>
<dbReference type="Proteomes" id="UP001295740">
    <property type="component" value="Unassembled WGS sequence"/>
</dbReference>
<dbReference type="InterPro" id="IPR027417">
    <property type="entry name" value="P-loop_NTPase"/>
</dbReference>
<evidence type="ECO:0000313" key="5">
    <source>
        <dbReference type="Proteomes" id="UP001295740"/>
    </source>
</evidence>
<sequence length="982" mass="109032">MPLVKQEEQADDQSSEAHAVSGVVLDSAPVRVKTELAVAEPTKTASSQVTFSHLQQAITQESATVLGHHKSTGPGILRSISQVLDSIKPGIDIDRWSQSVKDLIQQAKTPVTTIGVVGGTGQGKSSVINALADETKLVPTNCVRACTAVITELSWNPSEDPDHRYVAEVEFITADEWQYELKHLFQDLMGATGEVSDEGSNRDADVGVAWAKIKAVYPQLTKVSLANTNVESLANDPAVKSLLGTTKSEHSPTIDDFYQAIRVYIDSKEKLVVSDTADGEDEGKHRHMELWPLIKVVRIRTKCDALSTGAIIVDLPSVEDSNAARSAVAGKYVERCNAIWIVTSITRAVDDKTAQKLLGQSFKQQLRFDGNSSNITFICSKTDNILRAELKKWESTQEAELENDKKRTGSLSAYVTELDKRLRQWESLAGRQSTGVAVYAPKETTRKRKATVQGARTRKRRRTANDEISEDVSAYVSANNYWDNLEKDIPKFGDKQGLTGENIRCMLEFLWSQKATASEEKEQLDEKIEARLTSRCIAARSEYARKSIRSDYALGLKELDQDSSQGENPAACDPEHEVRDYNQVARSLPVFCVSSRAYQEKCGRLDTEDQFEGFETPETTEIPQLIAHAKKSTEARCISNDKAFLNDLLQVLNSLFIWSSKSDFEIPLTDEEKKDEMASVKFALVGLEKELKAAVNELVRKCKNILSKRIFDLFESSVTNAAKCAPSIAQEWPRVQKGGNGLPCVSYKAACRREGVYSGKMGPRDFNEEPSTPLKKGLGAAWERTFSKKIPQVLKEFTKVSAVQFQKLHDHMKGRLEAKVTFTSLNMLQGQVKARAREVDKMINSFGDEITAVQREASRDFTPAIKQRMTRTYTTCAQDKGSGVFFRIQNAMMQEIREQGKGIFSAATDPVKKKLIAMCDKLQSDLEAQIATMLDRMNSDYANLILGPDMTDGSRAGREAILQILKAVNGQFEPSQLDGLEL</sequence>
<organism evidence="4 5">
    <name type="scientific">Anthostomella pinea</name>
    <dbReference type="NCBI Taxonomy" id="933095"/>
    <lineage>
        <taxon>Eukaryota</taxon>
        <taxon>Fungi</taxon>
        <taxon>Dikarya</taxon>
        <taxon>Ascomycota</taxon>
        <taxon>Pezizomycotina</taxon>
        <taxon>Sordariomycetes</taxon>
        <taxon>Xylariomycetidae</taxon>
        <taxon>Xylariales</taxon>
        <taxon>Xylariaceae</taxon>
        <taxon>Anthostomella</taxon>
    </lineage>
</organism>
<gene>
    <name evidence="4" type="ORF">KHLLAP_LOCUS6632</name>
</gene>
<dbReference type="InterPro" id="IPR045063">
    <property type="entry name" value="Dynamin_N"/>
</dbReference>
<accession>A0AAI8YG89</accession>
<reference evidence="4" key="1">
    <citation type="submission" date="2023-10" db="EMBL/GenBank/DDBJ databases">
        <authorList>
            <person name="Hackl T."/>
        </authorList>
    </citation>
    <scope>NUCLEOTIDE SEQUENCE</scope>
</reference>
<feature type="region of interest" description="Disordered" evidence="1">
    <location>
        <begin position="1"/>
        <end position="21"/>
    </location>
</feature>
<dbReference type="PANTHER" id="PTHR36681">
    <property type="entry name" value="NUCLEAR GTPASE, GERMINAL CENTER-ASSOCIATED, TANDEM DUPLICATE 3"/>
    <property type="match status" value="1"/>
</dbReference>
<proteinExistence type="predicted"/>
<dbReference type="AlphaFoldDB" id="A0AAI8YG89"/>